<keyword evidence="3" id="KW-0238">DNA-binding</keyword>
<proteinExistence type="predicted"/>
<dbReference type="Proteomes" id="UP000191144">
    <property type="component" value="Chromosome A"/>
</dbReference>
<dbReference type="AlphaFoldDB" id="A0A1G4ILU2"/>
<comment type="subcellular location">
    <subcellularLocation>
        <location evidence="1">Nucleus</location>
    </subcellularLocation>
</comment>
<dbReference type="SMART" id="SM00066">
    <property type="entry name" value="GAL4"/>
    <property type="match status" value="1"/>
</dbReference>
<dbReference type="GO" id="GO:0000981">
    <property type="term" value="F:DNA-binding transcription factor activity, RNA polymerase II-specific"/>
    <property type="evidence" value="ECO:0007669"/>
    <property type="project" value="InterPro"/>
</dbReference>
<dbReference type="GO" id="GO:0045944">
    <property type="term" value="P:positive regulation of transcription by RNA polymerase II"/>
    <property type="evidence" value="ECO:0007669"/>
    <property type="project" value="UniProtKB-ARBA"/>
</dbReference>
<dbReference type="GO" id="GO:0003677">
    <property type="term" value="F:DNA binding"/>
    <property type="evidence" value="ECO:0007669"/>
    <property type="project" value="UniProtKB-KW"/>
</dbReference>
<keyword evidence="2" id="KW-0479">Metal-binding</keyword>
<keyword evidence="4" id="KW-0539">Nucleus</keyword>
<accession>A0A1G4ILU2</accession>
<dbReference type="GO" id="GO:0008270">
    <property type="term" value="F:zinc ion binding"/>
    <property type="evidence" value="ECO:0007669"/>
    <property type="project" value="InterPro"/>
</dbReference>
<sequence length="602" mass="68144">MKPSNKPSKPNRISHVCDHCRLRKLKCSKDKPTCTRCAKLGLQCVYTPYRQNNRDSTTSVEALELELKELKAKLASCSKARGDTRASVVVQNPQRKRPINWNSLVSPINVHGIWKTYYAPFSDLALFARDPRLKARVTDLFEQQIALTKLPNRNDDLLISIRRLLPQQHILREAKFAFESTIYPSYPFYNLEAFHKFYEDVLYRPSVHNGCTQPIHFFILLLLMLCLTENLAINPDLINEWIQQAQIASQTSEENPACLLYLKLYSSPVKLSLTSKPRLTDDICRMAFELGLFTPTSCLLNSELRRNLWMGCVILVEPTSFDEHFLDMFDTNVSCTVTPLLARYRFSSKLSKVWKCVMTTSDELEEALLSLSSYGEIQAQANLDASLIAGCNLTAQSTKFNLLIMQFLQEEHDGMGTESSRIQMQNSFDETLVSLRDLSNIVTSDKHLLRAQTIFCLKSLSSYVLSISSRLVSENKISEISKLKCKLQEAVQLWLPNSGWCDRICNFLNGECGGSVLDVSDILEDPFNFTSPDFQIPQSATSSNNGLEELSPTLSLESFESFLTDSLPTLQEQFNQKGPLLSSASKEISTDGDTDFDLNTFL</sequence>
<keyword evidence="8" id="KW-1185">Reference proteome</keyword>
<feature type="domain" description="Zn(2)-C6 fungal-type" evidence="6">
    <location>
        <begin position="16"/>
        <end position="46"/>
    </location>
</feature>
<dbReference type="PROSITE" id="PS50048">
    <property type="entry name" value="ZN2_CY6_FUNGAL_2"/>
    <property type="match status" value="1"/>
</dbReference>
<dbReference type="PROSITE" id="PS00463">
    <property type="entry name" value="ZN2_CY6_FUNGAL_1"/>
    <property type="match status" value="1"/>
</dbReference>
<dbReference type="PANTHER" id="PTHR46910:SF3">
    <property type="entry name" value="HALOTOLERANCE PROTEIN 9-RELATED"/>
    <property type="match status" value="1"/>
</dbReference>
<name>A0A1G4ILU2_9SACH</name>
<dbReference type="Pfam" id="PF00172">
    <property type="entry name" value="Zn_clus"/>
    <property type="match status" value="1"/>
</dbReference>
<dbReference type="InterPro" id="IPR001138">
    <property type="entry name" value="Zn2Cys6_DnaBD"/>
</dbReference>
<evidence type="ECO:0000256" key="2">
    <source>
        <dbReference type="ARBA" id="ARBA00022723"/>
    </source>
</evidence>
<dbReference type="PANTHER" id="PTHR46910">
    <property type="entry name" value="TRANSCRIPTION FACTOR PDR1"/>
    <property type="match status" value="1"/>
</dbReference>
<keyword evidence="5" id="KW-0175">Coiled coil</keyword>
<evidence type="ECO:0000256" key="3">
    <source>
        <dbReference type="ARBA" id="ARBA00023125"/>
    </source>
</evidence>
<dbReference type="EMBL" id="LT598483">
    <property type="protein sequence ID" value="SCU77317.1"/>
    <property type="molecule type" value="Genomic_DNA"/>
</dbReference>
<organism evidence="7 8">
    <name type="scientific">Lachancea meyersii CBS 8951</name>
    <dbReference type="NCBI Taxonomy" id="1266667"/>
    <lineage>
        <taxon>Eukaryota</taxon>
        <taxon>Fungi</taxon>
        <taxon>Dikarya</taxon>
        <taxon>Ascomycota</taxon>
        <taxon>Saccharomycotina</taxon>
        <taxon>Saccharomycetes</taxon>
        <taxon>Saccharomycetales</taxon>
        <taxon>Saccharomycetaceae</taxon>
        <taxon>Lachancea</taxon>
    </lineage>
</organism>
<evidence type="ECO:0000256" key="4">
    <source>
        <dbReference type="ARBA" id="ARBA00023242"/>
    </source>
</evidence>
<dbReference type="InterPro" id="IPR050987">
    <property type="entry name" value="AtrR-like"/>
</dbReference>
<evidence type="ECO:0000313" key="7">
    <source>
        <dbReference type="EMBL" id="SCU77317.1"/>
    </source>
</evidence>
<protein>
    <submittedName>
        <fullName evidence="7">LAME_0A00650g1_1</fullName>
    </submittedName>
</protein>
<evidence type="ECO:0000256" key="5">
    <source>
        <dbReference type="SAM" id="Coils"/>
    </source>
</evidence>
<dbReference type="Gene3D" id="4.10.240.10">
    <property type="entry name" value="Zn(2)-C6 fungal-type DNA-binding domain"/>
    <property type="match status" value="1"/>
</dbReference>
<dbReference type="CDD" id="cd00067">
    <property type="entry name" value="GAL4"/>
    <property type="match status" value="1"/>
</dbReference>
<dbReference type="SUPFAM" id="SSF57701">
    <property type="entry name" value="Zn2/Cys6 DNA-binding domain"/>
    <property type="match status" value="1"/>
</dbReference>
<dbReference type="InterPro" id="IPR036864">
    <property type="entry name" value="Zn2-C6_fun-type_DNA-bd_sf"/>
</dbReference>
<feature type="coiled-coil region" evidence="5">
    <location>
        <begin position="53"/>
        <end position="80"/>
    </location>
</feature>
<dbReference type="OrthoDB" id="5069333at2759"/>
<reference evidence="8" key="1">
    <citation type="submission" date="2016-03" db="EMBL/GenBank/DDBJ databases">
        <authorList>
            <person name="Devillers Hugo."/>
        </authorList>
    </citation>
    <scope>NUCLEOTIDE SEQUENCE [LARGE SCALE GENOMIC DNA]</scope>
</reference>
<dbReference type="GO" id="GO:0005634">
    <property type="term" value="C:nucleus"/>
    <property type="evidence" value="ECO:0007669"/>
    <property type="project" value="UniProtKB-SubCell"/>
</dbReference>
<dbReference type="CDD" id="cd12148">
    <property type="entry name" value="fungal_TF_MHR"/>
    <property type="match status" value="1"/>
</dbReference>
<evidence type="ECO:0000259" key="6">
    <source>
        <dbReference type="PROSITE" id="PS50048"/>
    </source>
</evidence>
<evidence type="ECO:0000313" key="8">
    <source>
        <dbReference type="Proteomes" id="UP000191144"/>
    </source>
</evidence>
<gene>
    <name evidence="7" type="ORF">LAME_0A00650G</name>
</gene>
<evidence type="ECO:0000256" key="1">
    <source>
        <dbReference type="ARBA" id="ARBA00004123"/>
    </source>
</evidence>